<evidence type="ECO:0000313" key="4">
    <source>
        <dbReference type="Proteomes" id="UP001415169"/>
    </source>
</evidence>
<dbReference type="Gene3D" id="3.90.1310.10">
    <property type="entry name" value="Penicillin-binding protein 2a (Domain 2)"/>
    <property type="match status" value="1"/>
</dbReference>
<dbReference type="SUPFAM" id="SSF56601">
    <property type="entry name" value="beta-lactamase/transpeptidase-like"/>
    <property type="match status" value="1"/>
</dbReference>
<keyword evidence="4" id="KW-1185">Reference proteome</keyword>
<dbReference type="RefSeq" id="WP_344791795.1">
    <property type="nucleotide sequence ID" value="NZ_BAABBV010000001.1"/>
</dbReference>
<accession>A0ABP7ZL42</accession>
<organism evidence="3 4">
    <name type="scientific">Gryllotalpicola daejeonensis</name>
    <dbReference type="NCBI Taxonomy" id="993087"/>
    <lineage>
        <taxon>Bacteria</taxon>
        <taxon>Bacillati</taxon>
        <taxon>Actinomycetota</taxon>
        <taxon>Actinomycetes</taxon>
        <taxon>Micrococcales</taxon>
        <taxon>Microbacteriaceae</taxon>
        <taxon>Gryllotalpicola</taxon>
    </lineage>
</organism>
<dbReference type="InterPro" id="IPR050515">
    <property type="entry name" value="Beta-lactam/transpept"/>
</dbReference>
<dbReference type="Pfam" id="PF21922">
    <property type="entry name" value="PBP_dimer_2"/>
    <property type="match status" value="1"/>
</dbReference>
<evidence type="ECO:0000259" key="2">
    <source>
        <dbReference type="Pfam" id="PF21922"/>
    </source>
</evidence>
<dbReference type="InterPro" id="IPR012338">
    <property type="entry name" value="Beta-lactam/transpept-like"/>
</dbReference>
<dbReference type="Pfam" id="PF00905">
    <property type="entry name" value="Transpeptidase"/>
    <property type="match status" value="1"/>
</dbReference>
<reference evidence="3" key="1">
    <citation type="journal article" date="2014" name="Int. J. Syst. Evol. Microbiol.">
        <title>Complete genome of a new Firmicutes species belonging to the dominant human colonic microbiota ('Ruminococcus bicirculans') reveals two chromosomes and a selective capacity to utilize plant glucans.</title>
        <authorList>
            <consortium name="NISC Comparative Sequencing Program"/>
            <person name="Wegmann U."/>
            <person name="Louis P."/>
            <person name="Goesmann A."/>
            <person name="Henrissat B."/>
            <person name="Duncan S.H."/>
            <person name="Flint H.J."/>
        </authorList>
    </citation>
    <scope>NUCLEOTIDE SEQUENCE</scope>
    <source>
        <strain evidence="3">JCM 17590</strain>
    </source>
</reference>
<dbReference type="PANTHER" id="PTHR30627:SF24">
    <property type="entry name" value="PENICILLIN-BINDING PROTEIN 4B"/>
    <property type="match status" value="1"/>
</dbReference>
<dbReference type="InterPro" id="IPR054120">
    <property type="entry name" value="PBPA_dimer"/>
</dbReference>
<dbReference type="Proteomes" id="UP001415169">
    <property type="component" value="Unassembled WGS sequence"/>
</dbReference>
<proteinExistence type="predicted"/>
<dbReference type="PANTHER" id="PTHR30627">
    <property type="entry name" value="PEPTIDOGLYCAN D,D-TRANSPEPTIDASE"/>
    <property type="match status" value="1"/>
</dbReference>
<name>A0ABP7ZL42_9MICO</name>
<gene>
    <name evidence="3" type="ORF">GCM10022286_21650</name>
</gene>
<sequence length="485" mass="51194">MNRELKRLSFVVLLMFIALFAASSTIQVGYADQLNADSRNTRAVNDSYNVQRGSIIVGGKPIAQSTRSSDRYQWQRTYSQGPLYSAVTGYLAVNGSATGIEGAMNQELSGTSNADFFSRVKNVITGKHPQGNSVELTIDPVAQRAAYEALGDKRGAVVVEDVKTGKLLALVSTPSFDPNKLAVHDDAAYTQTYNQLQDADGDPLINKAITDLNPPGSTFKPVVSSAAFETGKFTPSSNLPNPSALQLPGSSTVIHNDTGAKCQGDSGGNVSIQNAQVWSCNIPFAELGAKLGSDTIKNQAEALGFNHQFSIPMRVSVSRYPGYDDQAELMQSAFGQKDDKATALQICMDSAAIANGGVVMEPNLVQSVITPDLARQQEFEPQEFGRAMSAETAQTVTQMMVKGVDQGTGTNAKISGVSVAGKTGTAQNGSDEPYTLWFTGFAPADDPEFAIAVVVEDGGGLGQSGSGNSVAAPVARQVLEAVLNK</sequence>
<reference evidence="3" key="2">
    <citation type="submission" date="2023-12" db="EMBL/GenBank/DDBJ databases">
        <authorList>
            <person name="Sun Q."/>
            <person name="Inoue M."/>
        </authorList>
    </citation>
    <scope>NUCLEOTIDE SEQUENCE</scope>
    <source>
        <strain evidence="3">JCM 17590</strain>
    </source>
</reference>
<feature type="domain" description="Penicillin binding protein A dimerisation" evidence="2">
    <location>
        <begin position="52"/>
        <end position="134"/>
    </location>
</feature>
<comment type="caution">
    <text evidence="3">The sequence shown here is derived from an EMBL/GenBank/DDBJ whole genome shotgun (WGS) entry which is preliminary data.</text>
</comment>
<protein>
    <submittedName>
        <fullName evidence="3">Penicillin-binding transpeptidase domain-containing protein</fullName>
    </submittedName>
</protein>
<dbReference type="Gene3D" id="3.40.710.10">
    <property type="entry name" value="DD-peptidase/beta-lactamase superfamily"/>
    <property type="match status" value="1"/>
</dbReference>
<dbReference type="InterPro" id="IPR001460">
    <property type="entry name" value="PCN-bd_Tpept"/>
</dbReference>
<feature type="domain" description="Penicillin-binding protein transpeptidase" evidence="1">
    <location>
        <begin position="155"/>
        <end position="480"/>
    </location>
</feature>
<evidence type="ECO:0000259" key="1">
    <source>
        <dbReference type="Pfam" id="PF00905"/>
    </source>
</evidence>
<evidence type="ECO:0000313" key="3">
    <source>
        <dbReference type="EMBL" id="GAA4162575.1"/>
    </source>
</evidence>
<dbReference type="EMBL" id="BAABBV010000001">
    <property type="protein sequence ID" value="GAA4162575.1"/>
    <property type="molecule type" value="Genomic_DNA"/>
</dbReference>